<proteinExistence type="predicted"/>
<dbReference type="HOGENOM" id="CLU_213302_0_0_6"/>
<sequence>MTTVFRLSEPNTATTASNAALALDAPLRCALSLGGRRTSLYSFGDR</sequence>
<accession>D5C2H3</accession>
<dbReference type="STRING" id="472759.Nhal_1705"/>
<organism evidence="1 2">
    <name type="scientific">Nitrosococcus halophilus (strain Nc4)</name>
    <dbReference type="NCBI Taxonomy" id="472759"/>
    <lineage>
        <taxon>Bacteria</taxon>
        <taxon>Pseudomonadati</taxon>
        <taxon>Pseudomonadota</taxon>
        <taxon>Gammaproteobacteria</taxon>
        <taxon>Chromatiales</taxon>
        <taxon>Chromatiaceae</taxon>
        <taxon>Nitrosococcus</taxon>
    </lineage>
</organism>
<dbReference type="eggNOG" id="COG4773">
    <property type="taxonomic scope" value="Bacteria"/>
</dbReference>
<evidence type="ECO:0000313" key="2">
    <source>
        <dbReference type="Proteomes" id="UP000001844"/>
    </source>
</evidence>
<dbReference type="KEGG" id="nhl:Nhal_1705"/>
<gene>
    <name evidence="1" type="ordered locus">Nhal_1705</name>
</gene>
<reference evidence="2" key="1">
    <citation type="submission" date="2010-04" db="EMBL/GenBank/DDBJ databases">
        <title>Complete genome sequence of Nitrosococcus halophilus Nc4, a salt-adapted, aerobic obligate ammonia-oxidizing sulfur purple bacterium.</title>
        <authorList>
            <consortium name="US DOE Joint Genome Institute"/>
            <person name="Campbell M.A."/>
            <person name="Malfatti S.A."/>
            <person name="Chain P.S.G."/>
            <person name="Heidelberg J.F."/>
            <person name="Ward B.B."/>
            <person name="Klotz M.G."/>
        </authorList>
    </citation>
    <scope>NUCLEOTIDE SEQUENCE [LARGE SCALE GENOMIC DNA]</scope>
    <source>
        <strain evidence="2">Nc4</strain>
    </source>
</reference>
<name>D5C2H3_NITHN</name>
<dbReference type="Proteomes" id="UP000001844">
    <property type="component" value="Chromosome"/>
</dbReference>
<evidence type="ECO:0000313" key="1">
    <source>
        <dbReference type="EMBL" id="ADE14832.1"/>
    </source>
</evidence>
<dbReference type="AlphaFoldDB" id="D5C2H3"/>
<keyword evidence="2" id="KW-1185">Reference proteome</keyword>
<dbReference type="EMBL" id="CP001798">
    <property type="protein sequence ID" value="ADE14832.1"/>
    <property type="molecule type" value="Genomic_DNA"/>
</dbReference>
<protein>
    <submittedName>
        <fullName evidence="1">Uncharacterized protein</fullName>
    </submittedName>
</protein>